<dbReference type="Proteomes" id="UP000207741">
    <property type="component" value="Segment"/>
</dbReference>
<organism evidence="2 3">
    <name type="scientific">Prochlorococcus phage P-TIM68</name>
    <dbReference type="NCBI Taxonomy" id="1542477"/>
    <lineage>
        <taxon>Viruses</taxon>
        <taxon>Duplodnaviria</taxon>
        <taxon>Heunggongvirae</taxon>
        <taxon>Uroviricota</taxon>
        <taxon>Caudoviricetes</taxon>
        <taxon>Pantevenvirales</taxon>
        <taxon>Kyanoviridae</taxon>
        <taxon>Haifavirus</taxon>
        <taxon>Haifavirus tim68</taxon>
    </lineage>
</organism>
<evidence type="ECO:0000256" key="1">
    <source>
        <dbReference type="SAM" id="Phobius"/>
    </source>
</evidence>
<dbReference type="RefSeq" id="YP_009213749.1">
    <property type="nucleotide sequence ID" value="NC_028955.1"/>
</dbReference>
<keyword evidence="1" id="KW-1133">Transmembrane helix</keyword>
<name>A0A0K0KVR2_9CAUD</name>
<dbReference type="KEGG" id="vg:26640283"/>
<keyword evidence="1" id="KW-0472">Membrane</keyword>
<evidence type="ECO:0000313" key="3">
    <source>
        <dbReference type="Proteomes" id="UP000207741"/>
    </source>
</evidence>
<dbReference type="EMBL" id="KM359505">
    <property type="protein sequence ID" value="AIR93575.1"/>
    <property type="molecule type" value="Genomic_DNA"/>
</dbReference>
<evidence type="ECO:0000313" key="2">
    <source>
        <dbReference type="EMBL" id="AIR93575.1"/>
    </source>
</evidence>
<keyword evidence="3" id="KW-1185">Reference proteome</keyword>
<proteinExistence type="predicted"/>
<sequence length="79" mass="8864">METLIVTLTISTVVSLLSLLVGGVIGWMARTYTLEKVQFSQYPSHPEMYDENGNLIPDEIVAFRFENTPEAPDDNQDDS</sequence>
<reference evidence="3" key="1">
    <citation type="submission" date="2014-08" db="EMBL/GenBank/DDBJ databases">
        <authorList>
            <person name="Edwards T."/>
        </authorList>
    </citation>
    <scope>NUCLEOTIDE SEQUENCE [LARGE SCALE GENOMIC DNA]</scope>
</reference>
<keyword evidence="1" id="KW-0812">Transmembrane</keyword>
<protein>
    <submittedName>
        <fullName evidence="2">Uncharacterized protein</fullName>
    </submittedName>
</protein>
<accession>A0A0K0KVR2</accession>
<dbReference type="OrthoDB" id="23934at10239"/>
<feature type="transmembrane region" description="Helical" evidence="1">
    <location>
        <begin position="6"/>
        <end position="29"/>
    </location>
</feature>
<dbReference type="GeneID" id="26640283"/>